<feature type="transmembrane region" description="Helical" evidence="10">
    <location>
        <begin position="20"/>
        <end position="38"/>
    </location>
</feature>
<evidence type="ECO:0000256" key="6">
    <source>
        <dbReference type="ARBA" id="ARBA00023002"/>
    </source>
</evidence>
<keyword evidence="12" id="KW-1185">Reference proteome</keyword>
<evidence type="ECO:0000256" key="9">
    <source>
        <dbReference type="PIRSR" id="PIRSR602401-1"/>
    </source>
</evidence>
<evidence type="ECO:0000313" key="11">
    <source>
        <dbReference type="EMBL" id="OQD79324.1"/>
    </source>
</evidence>
<dbReference type="STRING" id="416450.A0A1V6PQQ9"/>
<keyword evidence="6" id="KW-0560">Oxidoreductase</keyword>
<keyword evidence="10" id="KW-1133">Transmembrane helix</keyword>
<dbReference type="EMBL" id="MDYN01000054">
    <property type="protein sequence ID" value="OQD79324.1"/>
    <property type="molecule type" value="Genomic_DNA"/>
</dbReference>
<accession>A0A1V6PQQ9</accession>
<evidence type="ECO:0000256" key="8">
    <source>
        <dbReference type="ARBA" id="ARBA00023033"/>
    </source>
</evidence>
<keyword evidence="8" id="KW-0503">Monooxygenase</keyword>
<dbReference type="PANTHER" id="PTHR24305">
    <property type="entry name" value="CYTOCHROME P450"/>
    <property type="match status" value="1"/>
</dbReference>
<dbReference type="AlphaFoldDB" id="A0A1V6PQQ9"/>
<evidence type="ECO:0000256" key="4">
    <source>
        <dbReference type="ARBA" id="ARBA00022617"/>
    </source>
</evidence>
<dbReference type="GO" id="GO:0020037">
    <property type="term" value="F:heme binding"/>
    <property type="evidence" value="ECO:0007669"/>
    <property type="project" value="InterPro"/>
</dbReference>
<dbReference type="GO" id="GO:0043386">
    <property type="term" value="P:mycotoxin biosynthetic process"/>
    <property type="evidence" value="ECO:0007669"/>
    <property type="project" value="UniProtKB-ARBA"/>
</dbReference>
<dbReference type="InterPro" id="IPR050121">
    <property type="entry name" value="Cytochrome_P450_monoxygenase"/>
</dbReference>
<keyword evidence="5 9" id="KW-0479">Metal-binding</keyword>
<evidence type="ECO:0000256" key="5">
    <source>
        <dbReference type="ARBA" id="ARBA00022723"/>
    </source>
</evidence>
<gene>
    <name evidence="11" type="ORF">PENANT_c054G04320</name>
</gene>
<keyword evidence="7 9" id="KW-0408">Iron</keyword>
<keyword evidence="10" id="KW-0472">Membrane</keyword>
<reference evidence="12" key="1">
    <citation type="journal article" date="2017" name="Nat. Microbiol.">
        <title>Global analysis of biosynthetic gene clusters reveals vast potential of secondary metabolite production in Penicillium species.</title>
        <authorList>
            <person name="Nielsen J.C."/>
            <person name="Grijseels S."/>
            <person name="Prigent S."/>
            <person name="Ji B."/>
            <person name="Dainat J."/>
            <person name="Nielsen K.F."/>
            <person name="Frisvad J.C."/>
            <person name="Workman M."/>
            <person name="Nielsen J."/>
        </authorList>
    </citation>
    <scope>NUCLEOTIDE SEQUENCE [LARGE SCALE GENOMIC DNA]</scope>
    <source>
        <strain evidence="12">IBT 31811</strain>
    </source>
</reference>
<comment type="pathway">
    <text evidence="2">Secondary metabolite biosynthesis.</text>
</comment>
<evidence type="ECO:0008006" key="13">
    <source>
        <dbReference type="Google" id="ProtNLM"/>
    </source>
</evidence>
<dbReference type="PRINTS" id="PR00385">
    <property type="entry name" value="P450"/>
</dbReference>
<evidence type="ECO:0000256" key="7">
    <source>
        <dbReference type="ARBA" id="ARBA00023004"/>
    </source>
</evidence>
<feature type="binding site" description="axial binding residue" evidence="9">
    <location>
        <position position="461"/>
    </location>
    <ligand>
        <name>heme</name>
        <dbReference type="ChEBI" id="CHEBI:30413"/>
    </ligand>
    <ligandPart>
        <name>Fe</name>
        <dbReference type="ChEBI" id="CHEBI:18248"/>
    </ligandPart>
</feature>
<name>A0A1V6PQQ9_9EURO</name>
<dbReference type="PANTHER" id="PTHR24305:SF107">
    <property type="entry name" value="P450, PUTATIVE (EUROFUNG)-RELATED"/>
    <property type="match status" value="1"/>
</dbReference>
<dbReference type="InterPro" id="IPR036396">
    <property type="entry name" value="Cyt_P450_sf"/>
</dbReference>
<dbReference type="GO" id="GO:0016705">
    <property type="term" value="F:oxidoreductase activity, acting on paired donors, with incorporation or reduction of molecular oxygen"/>
    <property type="evidence" value="ECO:0007669"/>
    <property type="project" value="InterPro"/>
</dbReference>
<dbReference type="Proteomes" id="UP000191672">
    <property type="component" value="Unassembled WGS sequence"/>
</dbReference>
<evidence type="ECO:0000256" key="2">
    <source>
        <dbReference type="ARBA" id="ARBA00005179"/>
    </source>
</evidence>
<dbReference type="Gene3D" id="1.10.630.10">
    <property type="entry name" value="Cytochrome P450"/>
    <property type="match status" value="1"/>
</dbReference>
<dbReference type="Pfam" id="PF00067">
    <property type="entry name" value="p450"/>
    <property type="match status" value="1"/>
</dbReference>
<dbReference type="GO" id="GO:0004497">
    <property type="term" value="F:monooxygenase activity"/>
    <property type="evidence" value="ECO:0007669"/>
    <property type="project" value="UniProtKB-KW"/>
</dbReference>
<proteinExistence type="inferred from homology"/>
<organism evidence="11 12">
    <name type="scientific">Penicillium antarcticum</name>
    <dbReference type="NCBI Taxonomy" id="416450"/>
    <lineage>
        <taxon>Eukaryota</taxon>
        <taxon>Fungi</taxon>
        <taxon>Dikarya</taxon>
        <taxon>Ascomycota</taxon>
        <taxon>Pezizomycotina</taxon>
        <taxon>Eurotiomycetes</taxon>
        <taxon>Eurotiomycetidae</taxon>
        <taxon>Eurotiales</taxon>
        <taxon>Aspergillaceae</taxon>
        <taxon>Penicillium</taxon>
    </lineage>
</organism>
<dbReference type="SUPFAM" id="SSF48264">
    <property type="entry name" value="Cytochrome P450"/>
    <property type="match status" value="1"/>
</dbReference>
<dbReference type="PRINTS" id="PR00463">
    <property type="entry name" value="EP450I"/>
</dbReference>
<dbReference type="GO" id="GO:0005506">
    <property type="term" value="F:iron ion binding"/>
    <property type="evidence" value="ECO:0007669"/>
    <property type="project" value="InterPro"/>
</dbReference>
<protein>
    <recommendedName>
        <fullName evidence="13">Cytochrome P450</fullName>
    </recommendedName>
</protein>
<sequence>MSSTLLQSAPITMMHDSLGPFRTFTLLTVGLFLSLCVIQTVKHRRRYHGLPTPPHNMLLGNLGVVLAEILASPEGFFHLFCVENIRRKYNMPSVFYLDLWPILPSIMVVAEPAVAKHMTQVQPQQRERFSPNLFSPLLSAEFILAVEQKNWKKENPALNAALTSTRVNEATPLLFPSLHSLRFRLLSISESGQQYPIKDLLTSYIIEIGCVIQLGRSFDLLTETSALDPIIKRSLDTMGWNPVKRYICSKEVKQRTDCLNGVLVATVQNTVQTGESGMICQSPIYSAHVEQLASGRMDHAESIAYLVNTLKVIILASVVSAGAASYCYFFLHKYPDCLREMREEHDRVFSPDRTQTWELLQKEPHRINSLHFTLAVVKETLRLIGVGGVFKKLKPGEFIESEGKEYPVVCNVAFICHLAMGRRADLFPDPDAFRPHRFLPGANPPIPADAFRPFEKGQLSCPGQTLALKSLVLLLLTTSREFDLVPAFPKGAPRAAEYLGGEGYPEFHIGPHVNKGMPVMVHTRVGA</sequence>
<comment type="similarity">
    <text evidence="3">Belongs to the cytochrome P450 family.</text>
</comment>
<evidence type="ECO:0000256" key="10">
    <source>
        <dbReference type="SAM" id="Phobius"/>
    </source>
</evidence>
<comment type="caution">
    <text evidence="11">The sequence shown here is derived from an EMBL/GenBank/DDBJ whole genome shotgun (WGS) entry which is preliminary data.</text>
</comment>
<dbReference type="InterPro" id="IPR002401">
    <property type="entry name" value="Cyt_P450_E_grp-I"/>
</dbReference>
<dbReference type="InterPro" id="IPR001128">
    <property type="entry name" value="Cyt_P450"/>
</dbReference>
<evidence type="ECO:0000313" key="12">
    <source>
        <dbReference type="Proteomes" id="UP000191672"/>
    </source>
</evidence>
<evidence type="ECO:0000256" key="3">
    <source>
        <dbReference type="ARBA" id="ARBA00010617"/>
    </source>
</evidence>
<keyword evidence="4 9" id="KW-0349">Heme</keyword>
<keyword evidence="10" id="KW-0812">Transmembrane</keyword>
<comment type="cofactor">
    <cofactor evidence="1 9">
        <name>heme</name>
        <dbReference type="ChEBI" id="CHEBI:30413"/>
    </cofactor>
</comment>
<evidence type="ECO:0000256" key="1">
    <source>
        <dbReference type="ARBA" id="ARBA00001971"/>
    </source>
</evidence>